<gene>
    <name evidence="1" type="ORF">GWP43_02970</name>
</gene>
<dbReference type="EMBL" id="CP048020">
    <property type="protein sequence ID" value="QHX42581.1"/>
    <property type="molecule type" value="Genomic_DNA"/>
</dbReference>
<dbReference type="RefSeq" id="WP_162662595.1">
    <property type="nucleotide sequence ID" value="NZ_CP048020.1"/>
</dbReference>
<reference evidence="1 2" key="1">
    <citation type="submission" date="2020-01" db="EMBL/GenBank/DDBJ databases">
        <title>Complete genome sequence of a human oral phylogroup 1 Treponema sp. strain ATCC 700766, originally isolated from periodontitis dental plaque.</title>
        <authorList>
            <person name="Chan Y."/>
            <person name="Huo Y.-B."/>
            <person name="Yu X.-L."/>
            <person name="Zeng H."/>
            <person name="Leung W.-K."/>
            <person name="Watt R.M."/>
        </authorList>
    </citation>
    <scope>NUCLEOTIDE SEQUENCE [LARGE SCALE GENOMIC DNA]</scope>
    <source>
        <strain evidence="1 2">OMZ 804</strain>
    </source>
</reference>
<name>A0A6P1XYT5_9SPIR</name>
<dbReference type="InterPro" id="IPR042095">
    <property type="entry name" value="SUMF_sf"/>
</dbReference>
<organism evidence="1 2">
    <name type="scientific">Treponema vincentii</name>
    <dbReference type="NCBI Taxonomy" id="69710"/>
    <lineage>
        <taxon>Bacteria</taxon>
        <taxon>Pseudomonadati</taxon>
        <taxon>Spirochaetota</taxon>
        <taxon>Spirochaetia</taxon>
        <taxon>Spirochaetales</taxon>
        <taxon>Treponemataceae</taxon>
        <taxon>Treponema</taxon>
    </lineage>
</organism>
<evidence type="ECO:0000313" key="2">
    <source>
        <dbReference type="Proteomes" id="UP000464374"/>
    </source>
</evidence>
<protein>
    <submittedName>
        <fullName evidence="1">SUMF1/EgtB/PvdO family nonheme iron enzyme</fullName>
    </submittedName>
</protein>
<dbReference type="KEGG" id="trz:GWP43_02970"/>
<dbReference type="Proteomes" id="UP000464374">
    <property type="component" value="Chromosome"/>
</dbReference>
<proteinExistence type="predicted"/>
<sequence>MEYVIPTKEQEKTLYVVEDFPLEDSLKPVFNYRFFYAIAYCNDLSIKEGLTPCYYLNEKPINLYNNYNTDAKGFVLDKNANGYRLPTLKEYRKASPNNPCWAWGKNEISQRPIIHYKNGEELIYWTSADNHSERVTFYMVKNK</sequence>
<dbReference type="Gene3D" id="3.90.1580.10">
    <property type="entry name" value="paralog of FGE (formylglycine-generating enzyme)"/>
    <property type="match status" value="1"/>
</dbReference>
<accession>A0A6P1XYT5</accession>
<evidence type="ECO:0000313" key="1">
    <source>
        <dbReference type="EMBL" id="QHX42581.1"/>
    </source>
</evidence>
<dbReference type="AlphaFoldDB" id="A0A6P1XYT5"/>